<dbReference type="GeneID" id="4353210"/>
<sequence>MTSIFDPQQLNRPESLNAWNEILLMDMVAAFRDLDEHPDTVFTVLTGEGRFFSAGADIKGGIETPPPESTAAQTKLFYMRKFSREMELFRSMIDHRKVFVLALNGPAVGGGAAWFEGIADIVVAAKGAYMQVPFSSLGLVPEFGAAPTFARNIGARRANDFLMFGRKCSVEEMESWGLINRIFPAEGFHERVRGFLKEQLAVNDGKSMMETKRLQNAPLRGERILAMFDAAHALAERFVDGAPVERFRKKTEQLSKGQPMCFCFVLRSDVGYSECGAWREDKGLLVELINRPFTSETASYYRIMSPICIWTINTYPSKACKSNPRLWRTTHSRWHERSAADRQ</sequence>
<dbReference type="STRING" id="341663.Q0CD23"/>
<dbReference type="InterPro" id="IPR051053">
    <property type="entry name" value="ECH/Chromodomain_protein"/>
</dbReference>
<protein>
    <submittedName>
        <fullName evidence="1">Uncharacterized protein</fullName>
    </submittedName>
</protein>
<dbReference type="AlphaFoldDB" id="Q0CD23"/>
<reference evidence="2" key="1">
    <citation type="submission" date="2005-09" db="EMBL/GenBank/DDBJ databases">
        <title>Annotation of the Aspergillus terreus NIH2624 genome.</title>
        <authorList>
            <person name="Birren B.W."/>
            <person name="Lander E.S."/>
            <person name="Galagan J.E."/>
            <person name="Nusbaum C."/>
            <person name="Devon K."/>
            <person name="Henn M."/>
            <person name="Ma L.-J."/>
            <person name="Jaffe D.B."/>
            <person name="Butler J."/>
            <person name="Alvarez P."/>
            <person name="Gnerre S."/>
            <person name="Grabherr M."/>
            <person name="Kleber M."/>
            <person name="Mauceli E.W."/>
            <person name="Brockman W."/>
            <person name="Rounsley S."/>
            <person name="Young S.K."/>
            <person name="LaButti K."/>
            <person name="Pushparaj V."/>
            <person name="DeCaprio D."/>
            <person name="Crawford M."/>
            <person name="Koehrsen M."/>
            <person name="Engels R."/>
            <person name="Montgomery P."/>
            <person name="Pearson M."/>
            <person name="Howarth C."/>
            <person name="Larson L."/>
            <person name="Luoma S."/>
            <person name="White J."/>
            <person name="Alvarado L."/>
            <person name="Kodira C.D."/>
            <person name="Zeng Q."/>
            <person name="Oleary S."/>
            <person name="Yandava C."/>
            <person name="Denning D.W."/>
            <person name="Nierman W.C."/>
            <person name="Milne T."/>
            <person name="Madden K."/>
        </authorList>
    </citation>
    <scope>NUCLEOTIDE SEQUENCE [LARGE SCALE GENOMIC DNA]</scope>
    <source>
        <strain evidence="2">NIH 2624 / FGSC A1156</strain>
    </source>
</reference>
<dbReference type="InterPro" id="IPR029045">
    <property type="entry name" value="ClpP/crotonase-like_dom_sf"/>
</dbReference>
<evidence type="ECO:0000313" key="2">
    <source>
        <dbReference type="Proteomes" id="UP000007963"/>
    </source>
</evidence>
<accession>Q0CD23</accession>
<gene>
    <name evidence="1" type="ORF">ATEG_08411</name>
</gene>
<dbReference type="GO" id="GO:0005782">
    <property type="term" value="C:peroxisomal matrix"/>
    <property type="evidence" value="ECO:0007669"/>
    <property type="project" value="TreeGrafter"/>
</dbReference>
<proteinExistence type="predicted"/>
<dbReference type="GO" id="GO:0006635">
    <property type="term" value="P:fatty acid beta-oxidation"/>
    <property type="evidence" value="ECO:0007669"/>
    <property type="project" value="TreeGrafter"/>
</dbReference>
<dbReference type="RefSeq" id="XP_001217032.1">
    <property type="nucleotide sequence ID" value="XM_001217032.1"/>
</dbReference>
<dbReference type="PANTHER" id="PTHR43684">
    <property type="match status" value="1"/>
</dbReference>
<dbReference type="SUPFAM" id="SSF52096">
    <property type="entry name" value="ClpP/crotonase"/>
    <property type="match status" value="1"/>
</dbReference>
<dbReference type="CDD" id="cd06558">
    <property type="entry name" value="crotonase-like"/>
    <property type="match status" value="1"/>
</dbReference>
<name>Q0CD23_ASPTN</name>
<evidence type="ECO:0000313" key="1">
    <source>
        <dbReference type="EMBL" id="EAU31584.1"/>
    </source>
</evidence>
<dbReference type="InterPro" id="IPR001753">
    <property type="entry name" value="Enoyl-CoA_hydra/iso"/>
</dbReference>
<dbReference type="Gene3D" id="3.90.226.10">
    <property type="entry name" value="2-enoyl-CoA Hydratase, Chain A, domain 1"/>
    <property type="match status" value="1"/>
</dbReference>
<organism evidence="1 2">
    <name type="scientific">Aspergillus terreus (strain NIH 2624 / FGSC A1156)</name>
    <dbReference type="NCBI Taxonomy" id="341663"/>
    <lineage>
        <taxon>Eukaryota</taxon>
        <taxon>Fungi</taxon>
        <taxon>Dikarya</taxon>
        <taxon>Ascomycota</taxon>
        <taxon>Pezizomycotina</taxon>
        <taxon>Eurotiomycetes</taxon>
        <taxon>Eurotiomycetidae</taxon>
        <taxon>Eurotiales</taxon>
        <taxon>Aspergillaceae</taxon>
        <taxon>Aspergillus</taxon>
        <taxon>Aspergillus subgen. Circumdati</taxon>
    </lineage>
</organism>
<dbReference type="eggNOG" id="KOG0016">
    <property type="taxonomic scope" value="Eukaryota"/>
</dbReference>
<dbReference type="OMA" id="YMRKFSR"/>
<dbReference type="OrthoDB" id="448450at2759"/>
<dbReference type="Proteomes" id="UP000007963">
    <property type="component" value="Unassembled WGS sequence"/>
</dbReference>
<dbReference type="Pfam" id="PF00378">
    <property type="entry name" value="ECH_1"/>
    <property type="match status" value="1"/>
</dbReference>
<dbReference type="HOGENOM" id="CLU_009834_6_0_1"/>
<dbReference type="VEuPathDB" id="FungiDB:ATEG_08411"/>
<dbReference type="PANTHER" id="PTHR43684:SF3">
    <property type="entry name" value="PEROXISOMAL D3,D2-ENOYL-COA ISOMERASE"/>
    <property type="match status" value="1"/>
</dbReference>
<dbReference type="EMBL" id="CH476605">
    <property type="protein sequence ID" value="EAU31584.1"/>
    <property type="molecule type" value="Genomic_DNA"/>
</dbReference>